<evidence type="ECO:0000256" key="4">
    <source>
        <dbReference type="SAM" id="MobiDB-lite"/>
    </source>
</evidence>
<dbReference type="PANTHER" id="PTHR21426:SF12">
    <property type="entry name" value="EXOCYST COMPLEX COMPONENT 8"/>
    <property type="match status" value="1"/>
</dbReference>
<dbReference type="GO" id="GO:0006887">
    <property type="term" value="P:exocytosis"/>
    <property type="evidence" value="ECO:0007669"/>
    <property type="project" value="UniProtKB-KW"/>
</dbReference>
<dbReference type="SUPFAM" id="SSF74788">
    <property type="entry name" value="Cullin repeat-like"/>
    <property type="match status" value="1"/>
</dbReference>
<keyword evidence="6" id="KW-1185">Reference proteome</keyword>
<dbReference type="EMBL" id="AGSI01000007">
    <property type="protein sequence ID" value="EIE23508.1"/>
    <property type="molecule type" value="Genomic_DNA"/>
</dbReference>
<evidence type="ECO:0000256" key="3">
    <source>
        <dbReference type="ARBA" id="ARBA00022483"/>
    </source>
</evidence>
<dbReference type="OrthoDB" id="510775at2759"/>
<protein>
    <submittedName>
        <fullName evidence="5">Uncharacterized protein</fullName>
    </submittedName>
</protein>
<dbReference type="GO" id="GO:0000145">
    <property type="term" value="C:exocyst"/>
    <property type="evidence" value="ECO:0007669"/>
    <property type="project" value="InterPro"/>
</dbReference>
<dbReference type="RefSeq" id="XP_005648052.1">
    <property type="nucleotide sequence ID" value="XM_005647995.1"/>
</dbReference>
<feature type="compositionally biased region" description="Polar residues" evidence="4">
    <location>
        <begin position="81"/>
        <end position="91"/>
    </location>
</feature>
<evidence type="ECO:0000256" key="1">
    <source>
        <dbReference type="ARBA" id="ARBA00007210"/>
    </source>
</evidence>
<reference evidence="5 6" key="1">
    <citation type="journal article" date="2012" name="Genome Biol.">
        <title>The genome of the polar eukaryotic microalga coccomyxa subellipsoidea reveals traits of cold adaptation.</title>
        <authorList>
            <person name="Blanc G."/>
            <person name="Agarkova I."/>
            <person name="Grimwood J."/>
            <person name="Kuo A."/>
            <person name="Brueggeman A."/>
            <person name="Dunigan D."/>
            <person name="Gurnon J."/>
            <person name="Ladunga I."/>
            <person name="Lindquist E."/>
            <person name="Lucas S."/>
            <person name="Pangilinan J."/>
            <person name="Proschold T."/>
            <person name="Salamov A."/>
            <person name="Schmutz J."/>
            <person name="Weeks D."/>
            <person name="Yamada T."/>
            <person name="Claverie J.M."/>
            <person name="Grigoriev I."/>
            <person name="Van Etten J."/>
            <person name="Lomsadze A."/>
            <person name="Borodovsky M."/>
        </authorList>
    </citation>
    <scope>NUCLEOTIDE SEQUENCE [LARGE SCALE GENOMIC DNA]</scope>
    <source>
        <strain evidence="5 6">C-169</strain>
    </source>
</reference>
<dbReference type="eggNOG" id="KOG2215">
    <property type="taxonomic scope" value="Eukaryota"/>
</dbReference>
<sequence>MFHPVRNPSGVSKVVSFADDDSSNSSSRQYSPAALEQIDSGKKRRATPAGKFNALFRRGTPKTGNAPEASARSTARRSYHNRTASNEALTTSTGAGVRLGGLATFENGDFDLRSDLHSLTEKGIDVLRTDLAALDLECAEELRKSVHANYTHFITASQGVGKLDSEMGVLRNYLTTSSVLVTALKDVAATRAAPLTAAPKREAATSTSADIDWTQTTEGLRWADSLDEVDVTIAERRPLDALQALRRVEKMLTRPPSPQSDPLHLNKIVQEARAERQLGQLEERQAQLAAMCESALVEAASGHLPADGGASELRLAAGVLASVAGSPHAAHRLLAAHSARLKRAQQALLKPQNTGGSDVDGTEYAGALSQRVFQTVASAADDMAAVFADDTPELSSLFVVWALQETQRGALLIKRHALSPFAAPAGLSSTVQCCSLALVHCRALQASHSLALAPSLLRELWPACDQVLDRRLRRIADELRLSVADEIDRIAAQGLPSSEETGWAQLTAAFPSADNLLDEIQAVVQILAPLAGPRVAEALRKTVNEMFGVYTQALAAGFAKYTRPDGTLPPRLGPAAEPAMEIAASLVEQFLPELMVPLADKCGSNLDMAEMMRLIDCLAGLDFADFSDAQPGPAPSTAADGGGVGPGYLQLEDFPNTYTHLLLLSTSVTMFAGRRRSSVYGTHQDSLAMTL</sequence>
<organism evidence="5 6">
    <name type="scientific">Coccomyxa subellipsoidea (strain C-169)</name>
    <name type="common">Green microalga</name>
    <dbReference type="NCBI Taxonomy" id="574566"/>
    <lineage>
        <taxon>Eukaryota</taxon>
        <taxon>Viridiplantae</taxon>
        <taxon>Chlorophyta</taxon>
        <taxon>core chlorophytes</taxon>
        <taxon>Trebouxiophyceae</taxon>
        <taxon>Trebouxiophyceae incertae sedis</taxon>
        <taxon>Coccomyxaceae</taxon>
        <taxon>Coccomyxa</taxon>
        <taxon>Coccomyxa subellipsoidea</taxon>
    </lineage>
</organism>
<dbReference type="InterPro" id="IPR033961">
    <property type="entry name" value="Exo84"/>
</dbReference>
<dbReference type="Pfam" id="PF08700">
    <property type="entry name" value="VPS51_Exo84_N"/>
    <property type="match status" value="1"/>
</dbReference>
<comment type="similarity">
    <text evidence="1">Belongs to the EXO84 family.</text>
</comment>
<keyword evidence="3" id="KW-0268">Exocytosis</keyword>
<dbReference type="Proteomes" id="UP000007264">
    <property type="component" value="Unassembled WGS sequence"/>
</dbReference>
<evidence type="ECO:0000256" key="2">
    <source>
        <dbReference type="ARBA" id="ARBA00022448"/>
    </source>
</evidence>
<gene>
    <name evidence="5" type="ORF">COCSUDRAFT_65951</name>
</gene>
<comment type="caution">
    <text evidence="5">The sequence shown here is derived from an EMBL/GenBank/DDBJ whole genome shotgun (WGS) entry which is preliminary data.</text>
</comment>
<dbReference type="AlphaFoldDB" id="I0YYN9"/>
<name>I0YYN9_COCSC</name>
<feature type="region of interest" description="Disordered" evidence="4">
    <location>
        <begin position="1"/>
        <end position="91"/>
    </location>
</feature>
<dbReference type="InterPro" id="IPR016159">
    <property type="entry name" value="Cullin_repeat-like_dom_sf"/>
</dbReference>
<evidence type="ECO:0000313" key="5">
    <source>
        <dbReference type="EMBL" id="EIE23508.1"/>
    </source>
</evidence>
<keyword evidence="2" id="KW-0813">Transport</keyword>
<accession>I0YYN9</accession>
<evidence type="ECO:0000313" key="6">
    <source>
        <dbReference type="Proteomes" id="UP000007264"/>
    </source>
</evidence>
<dbReference type="GeneID" id="17041500"/>
<dbReference type="PANTHER" id="PTHR21426">
    <property type="entry name" value="EXOCYST COMPLEX COMPONENT 8"/>
    <property type="match status" value="1"/>
</dbReference>
<dbReference type="KEGG" id="csl:COCSUDRAFT_65951"/>
<dbReference type="GO" id="GO:0006893">
    <property type="term" value="P:Golgi to plasma membrane transport"/>
    <property type="evidence" value="ECO:0007669"/>
    <property type="project" value="TreeGrafter"/>
</dbReference>
<feature type="compositionally biased region" description="Low complexity" evidence="4">
    <location>
        <begin position="23"/>
        <end position="34"/>
    </location>
</feature>
<dbReference type="GO" id="GO:0008104">
    <property type="term" value="P:intracellular protein localization"/>
    <property type="evidence" value="ECO:0007669"/>
    <property type="project" value="TreeGrafter"/>
</dbReference>
<dbReference type="STRING" id="574566.I0YYN9"/>
<proteinExistence type="inferred from homology"/>